<comment type="similarity">
    <text evidence="1">Belongs to the HEM-1/HEM-2 family.</text>
</comment>
<dbReference type="GO" id="GO:0030866">
    <property type="term" value="P:cortical actin cytoskeleton organization"/>
    <property type="evidence" value="ECO:0007669"/>
    <property type="project" value="TreeGrafter"/>
</dbReference>
<name>A0A914CCK1_9BILA</name>
<dbReference type="GO" id="GO:0031209">
    <property type="term" value="C:SCAR complex"/>
    <property type="evidence" value="ECO:0007669"/>
    <property type="project" value="TreeGrafter"/>
</dbReference>
<dbReference type="GO" id="GO:0048812">
    <property type="term" value="P:neuron projection morphogenesis"/>
    <property type="evidence" value="ECO:0007669"/>
    <property type="project" value="TreeGrafter"/>
</dbReference>
<dbReference type="PANTHER" id="PTHR12093">
    <property type="entry name" value="NCK-ASSOCIATED PROTEIN 1"/>
    <property type="match status" value="1"/>
</dbReference>
<dbReference type="AlphaFoldDB" id="A0A914CCK1"/>
<dbReference type="Pfam" id="PF09735">
    <property type="entry name" value="Nckap1"/>
    <property type="match status" value="1"/>
</dbReference>
<dbReference type="PANTHER" id="PTHR12093:SF10">
    <property type="entry name" value="MEMBRANE-ASSOCIATED PROTEIN HEM"/>
    <property type="match status" value="1"/>
</dbReference>
<reference evidence="4" key="1">
    <citation type="submission" date="2022-11" db="UniProtKB">
        <authorList>
            <consortium name="WormBaseParasite"/>
        </authorList>
    </citation>
    <scope>IDENTIFICATION</scope>
</reference>
<organism evidence="3 4">
    <name type="scientific">Acrobeloides nanus</name>
    <dbReference type="NCBI Taxonomy" id="290746"/>
    <lineage>
        <taxon>Eukaryota</taxon>
        <taxon>Metazoa</taxon>
        <taxon>Ecdysozoa</taxon>
        <taxon>Nematoda</taxon>
        <taxon>Chromadorea</taxon>
        <taxon>Rhabditida</taxon>
        <taxon>Tylenchina</taxon>
        <taxon>Cephalobomorpha</taxon>
        <taxon>Cephaloboidea</taxon>
        <taxon>Cephalobidae</taxon>
        <taxon>Acrobeloides</taxon>
    </lineage>
</organism>
<dbReference type="InterPro" id="IPR019137">
    <property type="entry name" value="Nck-associated_protein-1"/>
</dbReference>
<protein>
    <submittedName>
        <fullName evidence="4">Membrane-associated protein Hem</fullName>
    </submittedName>
</protein>
<dbReference type="GO" id="GO:0016477">
    <property type="term" value="P:cell migration"/>
    <property type="evidence" value="ECO:0007669"/>
    <property type="project" value="TreeGrafter"/>
</dbReference>
<feature type="region of interest" description="Disordered" evidence="2">
    <location>
        <begin position="871"/>
        <end position="892"/>
    </location>
</feature>
<dbReference type="WBParaSite" id="ACRNAN_Path_856.g3310.t1">
    <property type="protein sequence ID" value="ACRNAN_Path_856.g3310.t1"/>
    <property type="gene ID" value="ACRNAN_Path_856.g3310"/>
</dbReference>
<accession>A0A914CCK1</accession>
<dbReference type="GO" id="GO:0030031">
    <property type="term" value="P:cell projection assembly"/>
    <property type="evidence" value="ECO:0007669"/>
    <property type="project" value="TreeGrafter"/>
</dbReference>
<evidence type="ECO:0000313" key="3">
    <source>
        <dbReference type="Proteomes" id="UP000887540"/>
    </source>
</evidence>
<keyword evidence="3" id="KW-1185">Reference proteome</keyword>
<dbReference type="Proteomes" id="UP000887540">
    <property type="component" value="Unplaced"/>
</dbReference>
<sequence length="1122" mass="129012">MLTRMYNIKKACSDPNSKPKFLNDKSIDAAISIIVKKFPIIDLKKHSHAFVNVEAMKQDIIRNLSLYYYTFADLLDLKDHILQIFTTMDANQCKLDITLNYDLTAGYLNLVVNYISLMILLSRVEDRKAVLGLFNSAYDFSHGHAEPSFPRLGQMIIDYENPIRKLAEDLGPLYRLINSALSSLREIYFRRNISAEQQREAQMISLIANPKQLLFAAQTNTVACEYLSLDVMDRWIILGVTVCHNTMLHDEGLYSLYQRALQHGLSLRLFRDEYILIYPMIQGFFETIKGYSKKCQEIKEIYLNTIQACRSLHAHRRQFLRTALKELVLLISDQPGLLGPKILFIWMGLSYARDEVLWLLRHIAIWPNIVGSKKSKDANSNTIGDKNLHELLFYMIELRELVLKYAKVISRYHTEYIDGYDAIALDEMMSNLKNLQKDDYELISSCIETAAKIKSESTNLVAMRLDWFRFQAHVSAAHSPFQLSAYRELSIMMNTMVFHSKMVDLIPEMVKETSDLSIYCFYKEQFDEHLKQCLSLAIQSRYSISYAFISAQFVNSLHDMCPEERDHIIERGLICCNMVLEELVRRTATVLSQLTHEELLLVQKLSPEACGQLIAIAYANQNATLTKNQQPLDLKMPGYESIRTNREEMTDMDKYQMYLTELCAAAGFTKEIVVSDHIFAPREYLTQHLERHIMNMTMNFLKPNEFETPKRPSEMLTLLSAQLSVLQTVNSVMNFDLTRFFNDMMLQQSQGLDCHGKETLASTYTRWYLEVLLRRASAHHIVYSDHLKAFIGLNESTSLPFAPERYTDTHELRSLTQLIGPYGIKFMAERLTWHIASQITELNKLVKEHREILHLARINFDKPDKMREITNQLSTYDPKEKRSGSSDKSSIAGSPIDSVIQRITIIGEIVAFRNLLFDALKDVIEMRLPFLMKSLKGVVDISNELQKINISEMSTATGIQTDVDLALVNAIQAQAQNNRLTDPEEHYVTSCLLMVFVAISLPKLATMKQSFFKATYIAAPNNCHTIPLAITTIGGALFFLHGRNDIPERMREFLALASSVLLQLAGTPEKEKMPNRQSVYILLDQFVTNCPWLNYSLMESCFPYSLIRSAYANCYRQDDRTI</sequence>
<evidence type="ECO:0000256" key="1">
    <source>
        <dbReference type="ARBA" id="ARBA00037947"/>
    </source>
</evidence>
<evidence type="ECO:0000313" key="4">
    <source>
        <dbReference type="WBParaSite" id="ACRNAN_Path_856.g3310.t1"/>
    </source>
</evidence>
<proteinExistence type="inferred from homology"/>
<evidence type="ECO:0000256" key="2">
    <source>
        <dbReference type="SAM" id="MobiDB-lite"/>
    </source>
</evidence>